<accession>A0ABV7FBH2</accession>
<evidence type="ECO:0000256" key="2">
    <source>
        <dbReference type="ARBA" id="ARBA00034247"/>
    </source>
</evidence>
<reference evidence="6" key="1">
    <citation type="journal article" date="2019" name="Int. J. Syst. Evol. Microbiol.">
        <title>The Global Catalogue of Microorganisms (GCM) 10K type strain sequencing project: providing services to taxonomists for standard genome sequencing and annotation.</title>
        <authorList>
            <consortium name="The Broad Institute Genomics Platform"/>
            <consortium name="The Broad Institute Genome Sequencing Center for Infectious Disease"/>
            <person name="Wu L."/>
            <person name="Ma J."/>
        </authorList>
    </citation>
    <scope>NUCLEOTIDE SEQUENCE [LARGE SCALE GENOMIC DNA]</scope>
    <source>
        <strain evidence="6">KCTC 52237</strain>
    </source>
</reference>
<feature type="transmembrane region" description="Helical" evidence="3">
    <location>
        <begin position="43"/>
        <end position="70"/>
    </location>
</feature>
<feature type="domain" description="GGDEF" evidence="4">
    <location>
        <begin position="151"/>
        <end position="281"/>
    </location>
</feature>
<keyword evidence="3" id="KW-1133">Transmembrane helix</keyword>
<feature type="transmembrane region" description="Helical" evidence="3">
    <location>
        <begin position="12"/>
        <end position="31"/>
    </location>
</feature>
<comment type="catalytic activity">
    <reaction evidence="2">
        <text>2 GTP = 3',3'-c-di-GMP + 2 diphosphate</text>
        <dbReference type="Rhea" id="RHEA:24898"/>
        <dbReference type="ChEBI" id="CHEBI:33019"/>
        <dbReference type="ChEBI" id="CHEBI:37565"/>
        <dbReference type="ChEBI" id="CHEBI:58805"/>
        <dbReference type="EC" id="2.7.7.65"/>
    </reaction>
</comment>
<dbReference type="InterPro" id="IPR029787">
    <property type="entry name" value="Nucleotide_cyclase"/>
</dbReference>
<dbReference type="Pfam" id="PF00990">
    <property type="entry name" value="GGDEF"/>
    <property type="match status" value="1"/>
</dbReference>
<dbReference type="PANTHER" id="PTHR45138:SF9">
    <property type="entry name" value="DIGUANYLATE CYCLASE DGCM-RELATED"/>
    <property type="match status" value="1"/>
</dbReference>
<protein>
    <recommendedName>
        <fullName evidence="1">diguanylate cyclase</fullName>
        <ecNumber evidence="1">2.7.7.65</ecNumber>
    </recommendedName>
</protein>
<dbReference type="RefSeq" id="WP_378116400.1">
    <property type="nucleotide sequence ID" value="NZ_JBHRTF010000002.1"/>
</dbReference>
<evidence type="ECO:0000313" key="6">
    <source>
        <dbReference type="Proteomes" id="UP001595555"/>
    </source>
</evidence>
<keyword evidence="3" id="KW-0472">Membrane</keyword>
<evidence type="ECO:0000313" key="5">
    <source>
        <dbReference type="EMBL" id="MFC3114762.1"/>
    </source>
</evidence>
<organism evidence="5 6">
    <name type="scientific">Cellvibrio fontiphilus</name>
    <dbReference type="NCBI Taxonomy" id="1815559"/>
    <lineage>
        <taxon>Bacteria</taxon>
        <taxon>Pseudomonadati</taxon>
        <taxon>Pseudomonadota</taxon>
        <taxon>Gammaproteobacteria</taxon>
        <taxon>Cellvibrionales</taxon>
        <taxon>Cellvibrionaceae</taxon>
        <taxon>Cellvibrio</taxon>
    </lineage>
</organism>
<evidence type="ECO:0000256" key="3">
    <source>
        <dbReference type="SAM" id="Phobius"/>
    </source>
</evidence>
<keyword evidence="6" id="KW-1185">Reference proteome</keyword>
<sequence>MSNWVLSKPSLKVVVSIKALILLSIVFIGYLHFIVGPSFEFHLFFLLPIILASWFTGVFFCCFVFCLTIFSWTLSDYLLAGSHIDPLPFLFNSTIHALILAYITYLLRYIRHLLIRESQLAREDSLTKIPNRRSFYESGEVAFSTGHRQQLPITIIFIDVDSFKSINDNYGHKVGDNLLFEAAQVMNQHLRKNDVLGRMGGDEFCLILLNVDKEQAQAYATNLKEKLIEKMQQHQWQTTFSMGIVTYRITPADFLKTIEQADKLMYEVKANGRNGFAHEYIA</sequence>
<evidence type="ECO:0000259" key="4">
    <source>
        <dbReference type="PROSITE" id="PS50887"/>
    </source>
</evidence>
<feature type="transmembrane region" description="Helical" evidence="3">
    <location>
        <begin position="90"/>
        <end position="110"/>
    </location>
</feature>
<keyword evidence="3" id="KW-0812">Transmembrane</keyword>
<dbReference type="PANTHER" id="PTHR45138">
    <property type="entry name" value="REGULATORY COMPONENTS OF SENSORY TRANSDUCTION SYSTEM"/>
    <property type="match status" value="1"/>
</dbReference>
<dbReference type="EC" id="2.7.7.65" evidence="1"/>
<evidence type="ECO:0000256" key="1">
    <source>
        <dbReference type="ARBA" id="ARBA00012528"/>
    </source>
</evidence>
<gene>
    <name evidence="5" type="ORF">ACFODX_04270</name>
</gene>
<dbReference type="EMBL" id="JBHRTF010000002">
    <property type="protein sequence ID" value="MFC3114762.1"/>
    <property type="molecule type" value="Genomic_DNA"/>
</dbReference>
<dbReference type="InterPro" id="IPR000160">
    <property type="entry name" value="GGDEF_dom"/>
</dbReference>
<keyword evidence="5" id="KW-0548">Nucleotidyltransferase</keyword>
<dbReference type="InterPro" id="IPR043128">
    <property type="entry name" value="Rev_trsase/Diguanyl_cyclase"/>
</dbReference>
<dbReference type="Gene3D" id="3.30.70.270">
    <property type="match status" value="1"/>
</dbReference>
<dbReference type="Proteomes" id="UP001595555">
    <property type="component" value="Unassembled WGS sequence"/>
</dbReference>
<keyword evidence="5" id="KW-0808">Transferase</keyword>
<dbReference type="InterPro" id="IPR050469">
    <property type="entry name" value="Diguanylate_Cyclase"/>
</dbReference>
<dbReference type="GO" id="GO:0052621">
    <property type="term" value="F:diguanylate cyclase activity"/>
    <property type="evidence" value="ECO:0007669"/>
    <property type="project" value="UniProtKB-EC"/>
</dbReference>
<dbReference type="PROSITE" id="PS50887">
    <property type="entry name" value="GGDEF"/>
    <property type="match status" value="1"/>
</dbReference>
<proteinExistence type="predicted"/>
<name>A0ABV7FBH2_9GAMM</name>
<dbReference type="SUPFAM" id="SSF55073">
    <property type="entry name" value="Nucleotide cyclase"/>
    <property type="match status" value="1"/>
</dbReference>
<dbReference type="SMART" id="SM00267">
    <property type="entry name" value="GGDEF"/>
    <property type="match status" value="1"/>
</dbReference>
<comment type="caution">
    <text evidence="5">The sequence shown here is derived from an EMBL/GenBank/DDBJ whole genome shotgun (WGS) entry which is preliminary data.</text>
</comment>
<dbReference type="NCBIfam" id="TIGR00254">
    <property type="entry name" value="GGDEF"/>
    <property type="match status" value="1"/>
</dbReference>
<dbReference type="CDD" id="cd01949">
    <property type="entry name" value="GGDEF"/>
    <property type="match status" value="1"/>
</dbReference>